<dbReference type="OrthoDB" id="2020589at2759"/>
<dbReference type="InterPro" id="IPR004860">
    <property type="entry name" value="LAGLIDADG_dom"/>
</dbReference>
<dbReference type="AlphaFoldDB" id="A0A835MG17"/>
<keyword evidence="3" id="KW-0508">mRNA splicing</keyword>
<keyword evidence="1" id="KW-0507">mRNA processing</keyword>
<keyword evidence="8" id="KW-1185">Reference proteome</keyword>
<comment type="caution">
    <text evidence="7">The sequence shown here is derived from an EMBL/GenBank/DDBJ whole genome shotgun (WGS) entry which is preliminary data.</text>
</comment>
<feature type="repeat" description="PPR" evidence="4">
    <location>
        <begin position="428"/>
        <end position="462"/>
    </location>
</feature>
<feature type="region of interest" description="Disordered" evidence="5">
    <location>
        <begin position="794"/>
        <end position="819"/>
    </location>
</feature>
<gene>
    <name evidence="7" type="ORF">IFM89_026904</name>
</gene>
<dbReference type="PROSITE" id="PS51375">
    <property type="entry name" value="PPR"/>
    <property type="match status" value="3"/>
</dbReference>
<dbReference type="InterPro" id="IPR011990">
    <property type="entry name" value="TPR-like_helical_dom_sf"/>
</dbReference>
<dbReference type="InterPro" id="IPR052500">
    <property type="entry name" value="Chloro/Mito_RNA_Process"/>
</dbReference>
<dbReference type="SUPFAM" id="SSF48452">
    <property type="entry name" value="TPR-like"/>
    <property type="match status" value="1"/>
</dbReference>
<dbReference type="Gene3D" id="3.10.28.10">
    <property type="entry name" value="Homing endonucleases"/>
    <property type="match status" value="2"/>
</dbReference>
<dbReference type="Gene3D" id="1.25.40.10">
    <property type="entry name" value="Tetratricopeptide repeat domain"/>
    <property type="match status" value="3"/>
</dbReference>
<evidence type="ECO:0000313" key="7">
    <source>
        <dbReference type="EMBL" id="KAF9625764.1"/>
    </source>
</evidence>
<dbReference type="PANTHER" id="PTHR47539:SF1">
    <property type="entry name" value="PENTATRICOPEPTIDE REPEAT-CONTAINING PROTEIN OTP51, CHLOROPLASTIC"/>
    <property type="match status" value="1"/>
</dbReference>
<feature type="repeat" description="PPR" evidence="4">
    <location>
        <begin position="497"/>
        <end position="531"/>
    </location>
</feature>
<evidence type="ECO:0000256" key="2">
    <source>
        <dbReference type="ARBA" id="ARBA00022737"/>
    </source>
</evidence>
<dbReference type="Pfam" id="PF03161">
    <property type="entry name" value="LAGLIDADG_2"/>
    <property type="match status" value="1"/>
</dbReference>
<dbReference type="GO" id="GO:0048564">
    <property type="term" value="P:photosystem I assembly"/>
    <property type="evidence" value="ECO:0007669"/>
    <property type="project" value="TreeGrafter"/>
</dbReference>
<sequence length="819" mass="93957">MLLRSGAQELSYSSTPIFISTPLSSSIHTHTTLSLLFTPSMRHSLSTSLRSLSLFTKSSKSILYFHPHRTPTLFTPANHLLSFSSSSKPFSSAPYASSTGVEEKWEFGSESNELDVAELKKLASPVVEVKELEELPEQWRRSKIAWLCKELPSHKPATLVRILNAQRKWIAQENAMYIAVHFMRIRENEASFRVYKWMMQQHWYRFDFDFATKLADYMGKERKFTKCREIFNNIINQGCVPSESTFHILTVAYLSSPIQGCLEEACGIFNRMIQFGGYKPRLSLHNSLFKALVSKPGGTSKYYLKQAEFVYHNMVTSGLDVSKNIYAGLIWLHSYQDVIDTERIVALRGEMKQVGVEEEKDVLVSILRAYSKQGDVEEVEKTWLKLLRSDCSLPSQAFVHRMEVYAKVGEPTKSLEVFRAMQGTNSTNVVAYHKIIEVMCEAQEIEIAESLVNDFVKSGMKPLIPAYVELMNMYLKLNLHEKLEAIFTQYLEKCQPNRAVFNIYLESLVRLGNHNKAMEIFNQMYSNGAIGVNSRSCNTILSGYLSSGQYIEAEKIYDLMCLKKYDIDPSLMEKLDFVLSLSRKSFKKPTSLKLSKDQREILIGLLLGGLRLESDEARKNHALHFEFSKSSSVHSVLKRHIHDHYHEWLNSFSRETDGNQSIPDRFSTIAHTYFSFYADQFWPKGRPVIPKLIHRWLSPRVLAYWYMYGGYRTSSGDILLKLKGGTREDVEKIVMVLKAKSLDCRVKRKGRVFWIGFLGSNSVWFWKLTELYILDDLRELLRADVQDLGNDGAEIQDINFDSGSDSDEKASDGSDNENE</sequence>
<dbReference type="InterPro" id="IPR027434">
    <property type="entry name" value="Homing_endonucl"/>
</dbReference>
<dbReference type="Pfam" id="PF01535">
    <property type="entry name" value="PPR"/>
    <property type="match status" value="3"/>
</dbReference>
<dbReference type="EMBL" id="JADFTS010000001">
    <property type="protein sequence ID" value="KAF9625764.1"/>
    <property type="molecule type" value="Genomic_DNA"/>
</dbReference>
<dbReference type="PANTHER" id="PTHR47539">
    <property type="entry name" value="PENTATRICOPEPTIDE REPEAT-CONTAINING PROTEIN OTP51, CHLOROPLASTIC"/>
    <property type="match status" value="1"/>
</dbReference>
<accession>A0A835MG17</accession>
<dbReference type="InterPro" id="IPR002885">
    <property type="entry name" value="PPR_rpt"/>
</dbReference>
<evidence type="ECO:0000256" key="5">
    <source>
        <dbReference type="SAM" id="MobiDB-lite"/>
    </source>
</evidence>
<dbReference type="GO" id="GO:0004519">
    <property type="term" value="F:endonuclease activity"/>
    <property type="evidence" value="ECO:0007669"/>
    <property type="project" value="InterPro"/>
</dbReference>
<evidence type="ECO:0000256" key="4">
    <source>
        <dbReference type="PROSITE-ProRule" id="PRU00708"/>
    </source>
</evidence>
<proteinExistence type="predicted"/>
<dbReference type="GO" id="GO:0000373">
    <property type="term" value="P:Group II intron splicing"/>
    <property type="evidence" value="ECO:0007669"/>
    <property type="project" value="TreeGrafter"/>
</dbReference>
<dbReference type="SUPFAM" id="SSF55608">
    <property type="entry name" value="Homing endonucleases"/>
    <property type="match status" value="1"/>
</dbReference>
<reference evidence="7 8" key="1">
    <citation type="submission" date="2020-10" db="EMBL/GenBank/DDBJ databases">
        <title>The Coptis chinensis genome and diversification of protoberbering-type alkaloids.</title>
        <authorList>
            <person name="Wang B."/>
            <person name="Shu S."/>
            <person name="Song C."/>
            <person name="Liu Y."/>
        </authorList>
    </citation>
    <scope>NUCLEOTIDE SEQUENCE [LARGE SCALE GENOMIC DNA]</scope>
    <source>
        <strain evidence="7">HL-2020</strain>
        <tissue evidence="7">Leaf</tissue>
    </source>
</reference>
<keyword evidence="2" id="KW-0677">Repeat</keyword>
<dbReference type="Proteomes" id="UP000631114">
    <property type="component" value="Unassembled WGS sequence"/>
</dbReference>
<evidence type="ECO:0000313" key="8">
    <source>
        <dbReference type="Proteomes" id="UP000631114"/>
    </source>
</evidence>
<dbReference type="GO" id="GO:0045292">
    <property type="term" value="P:mRNA cis splicing, via spliceosome"/>
    <property type="evidence" value="ECO:0007669"/>
    <property type="project" value="TreeGrafter"/>
</dbReference>
<organism evidence="7 8">
    <name type="scientific">Coptis chinensis</name>
    <dbReference type="NCBI Taxonomy" id="261450"/>
    <lineage>
        <taxon>Eukaryota</taxon>
        <taxon>Viridiplantae</taxon>
        <taxon>Streptophyta</taxon>
        <taxon>Embryophyta</taxon>
        <taxon>Tracheophyta</taxon>
        <taxon>Spermatophyta</taxon>
        <taxon>Magnoliopsida</taxon>
        <taxon>Ranunculales</taxon>
        <taxon>Ranunculaceae</taxon>
        <taxon>Coptidoideae</taxon>
        <taxon>Coptis</taxon>
    </lineage>
</organism>
<evidence type="ECO:0000256" key="1">
    <source>
        <dbReference type="ARBA" id="ARBA00022664"/>
    </source>
</evidence>
<feature type="repeat" description="PPR" evidence="4">
    <location>
        <begin position="533"/>
        <end position="567"/>
    </location>
</feature>
<protein>
    <recommendedName>
        <fullName evidence="6">Homing endonuclease LAGLIDADG domain-containing protein</fullName>
    </recommendedName>
</protein>
<feature type="domain" description="Homing endonuclease LAGLIDADG" evidence="6">
    <location>
        <begin position="599"/>
        <end position="765"/>
    </location>
</feature>
<dbReference type="FunFam" id="3.10.28.10:FF:000005">
    <property type="entry name" value="Pentatricopeptide repeat-containing protein At2g15820, chloroplastic"/>
    <property type="match status" value="1"/>
</dbReference>
<evidence type="ECO:0000256" key="3">
    <source>
        <dbReference type="ARBA" id="ARBA00023187"/>
    </source>
</evidence>
<name>A0A835MG17_9MAGN</name>
<evidence type="ECO:0000259" key="6">
    <source>
        <dbReference type="Pfam" id="PF03161"/>
    </source>
</evidence>
<dbReference type="NCBIfam" id="TIGR00756">
    <property type="entry name" value="PPR"/>
    <property type="match status" value="2"/>
</dbReference>